<dbReference type="SUPFAM" id="SSF56436">
    <property type="entry name" value="C-type lectin-like"/>
    <property type="match status" value="1"/>
</dbReference>
<accession>A0A1I8B3T7</accession>
<dbReference type="InterPro" id="IPR016186">
    <property type="entry name" value="C-type_lectin-like/link_sf"/>
</dbReference>
<reference evidence="4" key="1">
    <citation type="submission" date="2016-11" db="UniProtKB">
        <authorList>
            <consortium name="WormBaseParasite"/>
        </authorList>
    </citation>
    <scope>IDENTIFICATION</scope>
</reference>
<dbReference type="InterPro" id="IPR016187">
    <property type="entry name" value="CTDL_fold"/>
</dbReference>
<feature type="compositionally biased region" description="Polar residues" evidence="1">
    <location>
        <begin position="36"/>
        <end position="60"/>
    </location>
</feature>
<keyword evidence="2" id="KW-0812">Transmembrane</keyword>
<proteinExistence type="predicted"/>
<keyword evidence="2" id="KW-1133">Transmembrane helix</keyword>
<dbReference type="Proteomes" id="UP000095281">
    <property type="component" value="Unplaced"/>
</dbReference>
<keyword evidence="2" id="KW-0472">Membrane</keyword>
<sequence>MCLIPISFLKIFIFFFNIFILNLKYSNGQTTISTNLNSSSDTPVDLDSNPSENGGLNQCQDGWASRTDKDGKVYGYKVIMQDMINYYQARNLCLKEGGEIVSIHSDEEEQFVANLASPSLDQCQTNNSVCRQRVPIPSLDSMYRSLFIGLNRAAIEP</sequence>
<name>A0A1I8B3T7_MELHA</name>
<dbReference type="Gene3D" id="3.10.100.10">
    <property type="entry name" value="Mannose-Binding Protein A, subunit A"/>
    <property type="match status" value="1"/>
</dbReference>
<evidence type="ECO:0000313" key="4">
    <source>
        <dbReference type="WBParaSite" id="MhA1_Contig1277.frz3.gene8"/>
    </source>
</evidence>
<dbReference type="WBParaSite" id="MhA1_Contig1277.frz3.gene8">
    <property type="protein sequence ID" value="MhA1_Contig1277.frz3.gene8"/>
    <property type="gene ID" value="MhA1_Contig1277.frz3.gene8"/>
</dbReference>
<organism evidence="3 4">
    <name type="scientific">Meloidogyne hapla</name>
    <name type="common">Root-knot nematode worm</name>
    <dbReference type="NCBI Taxonomy" id="6305"/>
    <lineage>
        <taxon>Eukaryota</taxon>
        <taxon>Metazoa</taxon>
        <taxon>Ecdysozoa</taxon>
        <taxon>Nematoda</taxon>
        <taxon>Chromadorea</taxon>
        <taxon>Rhabditida</taxon>
        <taxon>Tylenchina</taxon>
        <taxon>Tylenchomorpha</taxon>
        <taxon>Tylenchoidea</taxon>
        <taxon>Meloidogynidae</taxon>
        <taxon>Meloidogyninae</taxon>
        <taxon>Meloidogyne</taxon>
    </lineage>
</organism>
<evidence type="ECO:0000313" key="3">
    <source>
        <dbReference type="Proteomes" id="UP000095281"/>
    </source>
</evidence>
<dbReference type="CDD" id="cd00037">
    <property type="entry name" value="CLECT"/>
    <property type="match status" value="1"/>
</dbReference>
<evidence type="ECO:0000256" key="2">
    <source>
        <dbReference type="SAM" id="Phobius"/>
    </source>
</evidence>
<dbReference type="AlphaFoldDB" id="A0A1I8B3T7"/>
<feature type="region of interest" description="Disordered" evidence="1">
    <location>
        <begin position="36"/>
        <end position="61"/>
    </location>
</feature>
<keyword evidence="3" id="KW-1185">Reference proteome</keyword>
<evidence type="ECO:0000256" key="1">
    <source>
        <dbReference type="SAM" id="MobiDB-lite"/>
    </source>
</evidence>
<protein>
    <submittedName>
        <fullName evidence="4">C-type lectin domain-containing protein</fullName>
    </submittedName>
</protein>
<feature type="transmembrane region" description="Helical" evidence="2">
    <location>
        <begin position="6"/>
        <end position="23"/>
    </location>
</feature>